<sequence>MPNIITLTGVNIVREANPSGTNSQITATVIDSVTHAPQPGVTVNFTTDTAFATLTPASVPTGSSGTAATTLDYPNPNPGGAPERGGGDYGDGHHSRRGQCVSAR</sequence>
<proteinExistence type="predicted"/>
<evidence type="ECO:0000313" key="2">
    <source>
        <dbReference type="EMBL" id="XBS69263.1"/>
    </source>
</evidence>
<feature type="compositionally biased region" description="Polar residues" evidence="1">
    <location>
        <begin position="57"/>
        <end position="69"/>
    </location>
</feature>
<organism evidence="2">
    <name type="scientific">Acerihabitans sp. KWT182</name>
    <dbReference type="NCBI Taxonomy" id="3157919"/>
    <lineage>
        <taxon>Bacteria</taxon>
        <taxon>Pseudomonadati</taxon>
        <taxon>Pseudomonadota</taxon>
        <taxon>Gammaproteobacteria</taxon>
        <taxon>Enterobacterales</taxon>
        <taxon>Pectobacteriaceae</taxon>
        <taxon>Acerihabitans</taxon>
    </lineage>
</organism>
<name>A0AAU7Q847_9GAMM</name>
<accession>A0AAU7Q847</accession>
<dbReference type="SUPFAM" id="SSF49373">
    <property type="entry name" value="Invasin/intimin cell-adhesion fragments"/>
    <property type="match status" value="1"/>
</dbReference>
<protein>
    <recommendedName>
        <fullName evidence="3">Big-1 domain-containing protein</fullName>
    </recommendedName>
</protein>
<dbReference type="EMBL" id="CP157947">
    <property type="protein sequence ID" value="XBS69263.1"/>
    <property type="molecule type" value="Genomic_DNA"/>
</dbReference>
<dbReference type="AlphaFoldDB" id="A0AAU7Q847"/>
<gene>
    <name evidence="2" type="ORF">ABK905_22860</name>
</gene>
<feature type="region of interest" description="Disordered" evidence="1">
    <location>
        <begin position="57"/>
        <end position="104"/>
    </location>
</feature>
<evidence type="ECO:0008006" key="3">
    <source>
        <dbReference type="Google" id="ProtNLM"/>
    </source>
</evidence>
<dbReference type="Gene3D" id="2.60.40.10">
    <property type="entry name" value="Immunoglobulins"/>
    <property type="match status" value="1"/>
</dbReference>
<evidence type="ECO:0000256" key="1">
    <source>
        <dbReference type="SAM" id="MobiDB-lite"/>
    </source>
</evidence>
<dbReference type="InterPro" id="IPR008964">
    <property type="entry name" value="Invasin/intimin_cell_adhesion"/>
</dbReference>
<dbReference type="InterPro" id="IPR013783">
    <property type="entry name" value="Ig-like_fold"/>
</dbReference>
<reference evidence="2" key="1">
    <citation type="submission" date="2024-06" db="EMBL/GenBank/DDBJ databases">
        <authorList>
            <person name="Coelho C."/>
            <person name="Bento M."/>
            <person name="Garcia E."/>
            <person name="Camelo A."/>
            <person name="Brandao I."/>
            <person name="Espirito Santo C."/>
            <person name="Trovao J."/>
            <person name="Verissimo A."/>
            <person name="Costa J."/>
            <person name="Tiago I."/>
        </authorList>
    </citation>
    <scope>NUCLEOTIDE SEQUENCE</scope>
    <source>
        <strain evidence="2">KWT182</strain>
    </source>
</reference>